<dbReference type="Proteomes" id="UP001526426">
    <property type="component" value="Unassembled WGS sequence"/>
</dbReference>
<comment type="caution">
    <text evidence="1">The sequence shown here is derived from an EMBL/GenBank/DDBJ whole genome shotgun (WGS) entry which is preliminary data.</text>
</comment>
<reference evidence="1 2" key="1">
    <citation type="submission" date="2021-08" db="EMBL/GenBank/DDBJ databases">
        <title>Draft genome sequence of Spirulina subsalsa with high tolerance to salinity and hype-accumulation of phycocyanin.</title>
        <authorList>
            <person name="Pei H."/>
            <person name="Jiang L."/>
        </authorList>
    </citation>
    <scope>NUCLEOTIDE SEQUENCE [LARGE SCALE GENOMIC DNA]</scope>
    <source>
        <strain evidence="1 2">FACHB-351</strain>
    </source>
</reference>
<evidence type="ECO:0000313" key="2">
    <source>
        <dbReference type="Proteomes" id="UP001526426"/>
    </source>
</evidence>
<dbReference type="RefSeq" id="WP_265266082.1">
    <property type="nucleotide sequence ID" value="NZ_JAIHOM010000114.1"/>
</dbReference>
<name>A0ABT3L9J1_9CYAN</name>
<evidence type="ECO:0000313" key="1">
    <source>
        <dbReference type="EMBL" id="MCW6038180.1"/>
    </source>
</evidence>
<organism evidence="1 2">
    <name type="scientific">Spirulina subsalsa FACHB-351</name>
    <dbReference type="NCBI Taxonomy" id="234711"/>
    <lineage>
        <taxon>Bacteria</taxon>
        <taxon>Bacillati</taxon>
        <taxon>Cyanobacteriota</taxon>
        <taxon>Cyanophyceae</taxon>
        <taxon>Spirulinales</taxon>
        <taxon>Spirulinaceae</taxon>
        <taxon>Spirulina</taxon>
    </lineage>
</organism>
<proteinExistence type="predicted"/>
<protein>
    <recommendedName>
        <fullName evidence="3">PEP-CTERM sorting domain-containing protein</fullName>
    </recommendedName>
</protein>
<gene>
    <name evidence="1" type="ORF">K4A83_18160</name>
</gene>
<dbReference type="EMBL" id="JAIHOM010000114">
    <property type="protein sequence ID" value="MCW6038180.1"/>
    <property type="molecule type" value="Genomic_DNA"/>
</dbReference>
<sequence length="118" mass="12964">MECQDANVSGQVVGGNWDDSAFRWEDEQFYNLNDLVIGWQGNLVAATAINDHGQILAIASHTKNSNPFAIGTPGQIYLLTPISDTETLPSPNTIPEPHTLWGLLTLSLLSFIQRKNTQ</sequence>
<keyword evidence="2" id="KW-1185">Reference proteome</keyword>
<evidence type="ECO:0008006" key="3">
    <source>
        <dbReference type="Google" id="ProtNLM"/>
    </source>
</evidence>
<accession>A0ABT3L9J1</accession>